<dbReference type="AlphaFoldDB" id="A0A8I1AX97"/>
<name>A0A8I1AX97_BURCE</name>
<evidence type="ECO:0000313" key="2">
    <source>
        <dbReference type="Proteomes" id="UP000645612"/>
    </source>
</evidence>
<accession>A0A8I1AX97</accession>
<evidence type="ECO:0000313" key="1">
    <source>
        <dbReference type="EMBL" id="MBH9699127.1"/>
    </source>
</evidence>
<sequence>MLAYIAIHQALLGPNFSLEEEHFLIVLLALHTTIGDQFFSVSPLPLCGFHVPGFLAA</sequence>
<protein>
    <submittedName>
        <fullName evidence="1">Uncharacterized protein</fullName>
    </submittedName>
</protein>
<gene>
    <name evidence="1" type="ORF">JAO13_22060</name>
</gene>
<comment type="caution">
    <text evidence="1">The sequence shown here is derived from an EMBL/GenBank/DDBJ whole genome shotgun (WGS) entry which is preliminary data.</text>
</comment>
<organism evidence="1 2">
    <name type="scientific">Burkholderia cepacia</name>
    <name type="common">Pseudomonas cepacia</name>
    <dbReference type="NCBI Taxonomy" id="292"/>
    <lineage>
        <taxon>Bacteria</taxon>
        <taxon>Pseudomonadati</taxon>
        <taxon>Pseudomonadota</taxon>
        <taxon>Betaproteobacteria</taxon>
        <taxon>Burkholderiales</taxon>
        <taxon>Burkholderiaceae</taxon>
        <taxon>Burkholderia</taxon>
        <taxon>Burkholderia cepacia complex</taxon>
    </lineage>
</organism>
<dbReference type="Proteomes" id="UP000645612">
    <property type="component" value="Unassembled WGS sequence"/>
</dbReference>
<dbReference type="EMBL" id="JAEDXG010000021">
    <property type="protein sequence ID" value="MBH9699127.1"/>
    <property type="molecule type" value="Genomic_DNA"/>
</dbReference>
<reference evidence="1" key="1">
    <citation type="submission" date="2020-12" db="EMBL/GenBank/DDBJ databases">
        <title>Burkholderia cepacia complex in Mexico.</title>
        <authorList>
            <person name="Estrada P."/>
        </authorList>
    </citation>
    <scope>NUCLEOTIDE SEQUENCE</scope>
    <source>
        <strain evidence="1">871</strain>
    </source>
</reference>
<proteinExistence type="predicted"/>